<dbReference type="RefSeq" id="WP_007737524.1">
    <property type="nucleotide sequence ID" value="NZ_AOMF01000068.1"/>
</dbReference>
<dbReference type="EMBL" id="AOMF01000068">
    <property type="protein sequence ID" value="EMA56292.1"/>
    <property type="molecule type" value="Genomic_DNA"/>
</dbReference>
<dbReference type="AlphaFoldDB" id="M0NE81"/>
<organism evidence="2 3">
    <name type="scientific">Halococcus thailandensis JCM 13552</name>
    <dbReference type="NCBI Taxonomy" id="1227457"/>
    <lineage>
        <taxon>Archaea</taxon>
        <taxon>Methanobacteriati</taxon>
        <taxon>Methanobacteriota</taxon>
        <taxon>Stenosarchaea group</taxon>
        <taxon>Halobacteria</taxon>
        <taxon>Halobacteriales</taxon>
        <taxon>Halococcaceae</taxon>
        <taxon>Halococcus</taxon>
    </lineage>
</organism>
<proteinExistence type="predicted"/>
<feature type="transmembrane region" description="Helical" evidence="1">
    <location>
        <begin position="34"/>
        <end position="55"/>
    </location>
</feature>
<accession>M0NE81</accession>
<name>M0NE81_9EURY</name>
<gene>
    <name evidence="2" type="ORF">C451_03089</name>
</gene>
<reference evidence="2 3" key="1">
    <citation type="journal article" date="2014" name="PLoS Genet.">
        <title>Phylogenetically driven sequencing of extremely halophilic archaea reveals strategies for static and dynamic osmo-response.</title>
        <authorList>
            <person name="Becker E.A."/>
            <person name="Seitzer P.M."/>
            <person name="Tritt A."/>
            <person name="Larsen D."/>
            <person name="Krusor M."/>
            <person name="Yao A.I."/>
            <person name="Wu D."/>
            <person name="Madern D."/>
            <person name="Eisen J.A."/>
            <person name="Darling A.E."/>
            <person name="Facciotti M.T."/>
        </authorList>
    </citation>
    <scope>NUCLEOTIDE SEQUENCE [LARGE SCALE GENOMIC DNA]</scope>
    <source>
        <strain evidence="2 3">JCM 13552</strain>
    </source>
</reference>
<comment type="caution">
    <text evidence="2">The sequence shown here is derived from an EMBL/GenBank/DDBJ whole genome shotgun (WGS) entry which is preliminary data.</text>
</comment>
<keyword evidence="1" id="KW-1133">Transmembrane helix</keyword>
<keyword evidence="1" id="KW-0472">Membrane</keyword>
<evidence type="ECO:0000313" key="3">
    <source>
        <dbReference type="Proteomes" id="UP000011680"/>
    </source>
</evidence>
<feature type="transmembrane region" description="Helical" evidence="1">
    <location>
        <begin position="6"/>
        <end position="27"/>
    </location>
</feature>
<keyword evidence="3" id="KW-1185">Reference proteome</keyword>
<keyword evidence="1" id="KW-0812">Transmembrane</keyword>
<feature type="transmembrane region" description="Helical" evidence="1">
    <location>
        <begin position="61"/>
        <end position="85"/>
    </location>
</feature>
<dbReference type="Proteomes" id="UP000011680">
    <property type="component" value="Unassembled WGS sequence"/>
</dbReference>
<dbReference type="STRING" id="1227457.C451_03089"/>
<sequence length="96" mass="10973">MIVEPLGWKHLLQAVLIAATIVIIVWYREKMHPWFIVAMGLMMFGSALSTVFTTLHPDPVLTWWLEMVPLVLYLAAVVIAISLWYHNRGVNQESPS</sequence>
<evidence type="ECO:0000256" key="1">
    <source>
        <dbReference type="SAM" id="Phobius"/>
    </source>
</evidence>
<protein>
    <submittedName>
        <fullName evidence="2">Uncharacterized protein</fullName>
    </submittedName>
</protein>
<evidence type="ECO:0000313" key="2">
    <source>
        <dbReference type="EMBL" id="EMA56292.1"/>
    </source>
</evidence>